<dbReference type="PROSITE" id="PS50082">
    <property type="entry name" value="WD_REPEATS_2"/>
    <property type="match status" value="2"/>
</dbReference>
<dbReference type="Pfam" id="PF00400">
    <property type="entry name" value="WD40"/>
    <property type="match status" value="3"/>
</dbReference>
<dbReference type="AlphaFoldDB" id="A0AA38BRV2"/>
<keyword evidence="3" id="KW-0819">tRNA processing</keyword>
<name>A0AA38BRV2_TAXCH</name>
<evidence type="ECO:0000256" key="2">
    <source>
        <dbReference type="ARBA" id="ARBA00022574"/>
    </source>
</evidence>
<evidence type="ECO:0000256" key="4">
    <source>
        <dbReference type="ARBA" id="ARBA00022737"/>
    </source>
</evidence>
<dbReference type="EMBL" id="JAHRHJ020003813">
    <property type="protein sequence ID" value="KAH9289026.1"/>
    <property type="molecule type" value="Genomic_DNA"/>
</dbReference>
<dbReference type="GO" id="GO:0006400">
    <property type="term" value="P:tRNA modification"/>
    <property type="evidence" value="ECO:0007669"/>
    <property type="project" value="TreeGrafter"/>
</dbReference>
<keyword evidence="4" id="KW-0677">Repeat</keyword>
<dbReference type="Gene3D" id="2.130.10.10">
    <property type="entry name" value="YVTN repeat-like/Quinoprotein amine dehydrogenase"/>
    <property type="match status" value="2"/>
</dbReference>
<keyword evidence="8" id="KW-1185">Reference proteome</keyword>
<organism evidence="7 8">
    <name type="scientific">Taxus chinensis</name>
    <name type="common">Chinese yew</name>
    <name type="synonym">Taxus wallichiana var. chinensis</name>
    <dbReference type="NCBI Taxonomy" id="29808"/>
    <lineage>
        <taxon>Eukaryota</taxon>
        <taxon>Viridiplantae</taxon>
        <taxon>Streptophyta</taxon>
        <taxon>Embryophyta</taxon>
        <taxon>Tracheophyta</taxon>
        <taxon>Spermatophyta</taxon>
        <taxon>Pinopsida</taxon>
        <taxon>Pinidae</taxon>
        <taxon>Conifers II</taxon>
        <taxon>Cupressales</taxon>
        <taxon>Taxaceae</taxon>
        <taxon>Taxus</taxon>
    </lineage>
</organism>
<sequence>EGCPNVCHELTDGPSHMDSIRSICFDSKGDFFASAGDDKLVKLWNTDSWHCVKTIRSEKRVSAASFSSDGQFLMFADKFGVVWILATSITDKPNCKDDKAEPLLAHCCSIITDLGILSNGRLIATADRDFKIRVSVLPKNPLGGAHEIQSFCLGHTNFVSCISFLGIQADCEGFLISGGGDATVRLWDYMSGELLDTFEGETAVGPNEYTNGADNHTSSAVTALSVSPDSSVIAVAIERLYGVLLLNCNFQTRKLALLE</sequence>
<reference evidence="7 8" key="1">
    <citation type="journal article" date="2021" name="Nat. Plants">
        <title>The Taxus genome provides insights into paclitaxel biosynthesis.</title>
        <authorList>
            <person name="Xiong X."/>
            <person name="Gou J."/>
            <person name="Liao Q."/>
            <person name="Li Y."/>
            <person name="Zhou Q."/>
            <person name="Bi G."/>
            <person name="Li C."/>
            <person name="Du R."/>
            <person name="Wang X."/>
            <person name="Sun T."/>
            <person name="Guo L."/>
            <person name="Liang H."/>
            <person name="Lu P."/>
            <person name="Wu Y."/>
            <person name="Zhang Z."/>
            <person name="Ro D.K."/>
            <person name="Shang Y."/>
            <person name="Huang S."/>
            <person name="Yan J."/>
        </authorList>
    </citation>
    <scope>NUCLEOTIDE SEQUENCE [LARGE SCALE GENOMIC DNA]</scope>
    <source>
        <strain evidence="7">Ta-2019</strain>
    </source>
</reference>
<dbReference type="InterPro" id="IPR028884">
    <property type="entry name" value="Trm82"/>
</dbReference>
<evidence type="ECO:0000256" key="6">
    <source>
        <dbReference type="PROSITE-ProRule" id="PRU00221"/>
    </source>
</evidence>
<dbReference type="InterPro" id="IPR001680">
    <property type="entry name" value="WD40_rpt"/>
</dbReference>
<dbReference type="PANTHER" id="PTHR16288">
    <property type="entry name" value="WD40 REPEAT PROTEIN 4"/>
    <property type="match status" value="1"/>
</dbReference>
<gene>
    <name evidence="7" type="ORF">KI387_033143</name>
</gene>
<dbReference type="PROSITE" id="PS50294">
    <property type="entry name" value="WD_REPEATS_REGION"/>
    <property type="match status" value="1"/>
</dbReference>
<dbReference type="InterPro" id="IPR015943">
    <property type="entry name" value="WD40/YVTN_repeat-like_dom_sf"/>
</dbReference>
<feature type="non-terminal residue" evidence="7">
    <location>
        <position position="1"/>
    </location>
</feature>
<feature type="repeat" description="WD" evidence="6">
    <location>
        <begin position="13"/>
        <end position="54"/>
    </location>
</feature>
<dbReference type="GO" id="GO:0036265">
    <property type="term" value="P:RNA (guanine-N7)-methylation"/>
    <property type="evidence" value="ECO:0007669"/>
    <property type="project" value="InterPro"/>
</dbReference>
<accession>A0AA38BRV2</accession>
<dbReference type="SUPFAM" id="SSF50978">
    <property type="entry name" value="WD40 repeat-like"/>
    <property type="match status" value="1"/>
</dbReference>
<dbReference type="InterPro" id="IPR036322">
    <property type="entry name" value="WD40_repeat_dom_sf"/>
</dbReference>
<dbReference type="GO" id="GO:0005634">
    <property type="term" value="C:nucleus"/>
    <property type="evidence" value="ECO:0007669"/>
    <property type="project" value="UniProtKB-SubCell"/>
</dbReference>
<dbReference type="SMART" id="SM00320">
    <property type="entry name" value="WD40"/>
    <property type="match status" value="4"/>
</dbReference>
<comment type="caution">
    <text evidence="7">The sequence shown here is derived from an EMBL/GenBank/DDBJ whole genome shotgun (WGS) entry which is preliminary data.</text>
</comment>
<evidence type="ECO:0000256" key="1">
    <source>
        <dbReference type="ARBA" id="ARBA00004123"/>
    </source>
</evidence>
<dbReference type="OMA" id="PNEYTNG"/>
<protein>
    <submittedName>
        <fullName evidence="7">Uncharacterized protein</fullName>
    </submittedName>
</protein>
<feature type="non-terminal residue" evidence="7">
    <location>
        <position position="259"/>
    </location>
</feature>
<evidence type="ECO:0000256" key="3">
    <source>
        <dbReference type="ARBA" id="ARBA00022694"/>
    </source>
</evidence>
<evidence type="ECO:0000313" key="7">
    <source>
        <dbReference type="EMBL" id="KAH9289026.1"/>
    </source>
</evidence>
<proteinExistence type="predicted"/>
<keyword evidence="5" id="KW-0539">Nucleus</keyword>
<dbReference type="GO" id="GO:0043527">
    <property type="term" value="C:tRNA methyltransferase complex"/>
    <property type="evidence" value="ECO:0007669"/>
    <property type="project" value="TreeGrafter"/>
</dbReference>
<comment type="subcellular location">
    <subcellularLocation>
        <location evidence="1">Nucleus</location>
    </subcellularLocation>
</comment>
<evidence type="ECO:0000256" key="5">
    <source>
        <dbReference type="ARBA" id="ARBA00023242"/>
    </source>
</evidence>
<feature type="repeat" description="WD" evidence="6">
    <location>
        <begin position="152"/>
        <end position="197"/>
    </location>
</feature>
<evidence type="ECO:0000313" key="8">
    <source>
        <dbReference type="Proteomes" id="UP000824469"/>
    </source>
</evidence>
<dbReference type="PANTHER" id="PTHR16288:SF0">
    <property type="entry name" value="TRNA (GUANINE-N(7)-)-METHYLTRANSFERASE NON-CATALYTIC SUBUNIT WDR4"/>
    <property type="match status" value="1"/>
</dbReference>
<dbReference type="GO" id="GO:0005829">
    <property type="term" value="C:cytosol"/>
    <property type="evidence" value="ECO:0007669"/>
    <property type="project" value="TreeGrafter"/>
</dbReference>
<dbReference type="Proteomes" id="UP000824469">
    <property type="component" value="Unassembled WGS sequence"/>
</dbReference>
<keyword evidence="2 6" id="KW-0853">WD repeat</keyword>